<protein>
    <submittedName>
        <fullName evidence="15">Cation/H(+) antiporter 20</fullName>
    </submittedName>
</protein>
<evidence type="ECO:0000256" key="9">
    <source>
        <dbReference type="ARBA" id="ARBA00023136"/>
    </source>
</evidence>
<keyword evidence="4" id="KW-0633">Potassium transport</keyword>
<keyword evidence="9 11" id="KW-0472">Membrane</keyword>
<dbReference type="PANTHER" id="PTHR32468">
    <property type="entry name" value="CATION/H + ANTIPORTER"/>
    <property type="match status" value="1"/>
</dbReference>
<dbReference type="Gene3D" id="3.40.50.12370">
    <property type="match status" value="1"/>
</dbReference>
<evidence type="ECO:0000313" key="16">
    <source>
        <dbReference type="Proteomes" id="UP001604336"/>
    </source>
</evidence>
<keyword evidence="5 11" id="KW-0812">Transmembrane</keyword>
<evidence type="ECO:0000256" key="8">
    <source>
        <dbReference type="ARBA" id="ARBA00023065"/>
    </source>
</evidence>
<reference evidence="16" key="1">
    <citation type="submission" date="2024-07" db="EMBL/GenBank/DDBJ databases">
        <title>Two chromosome-level genome assemblies of Korean endemic species Abeliophyllum distichum and Forsythia ovata (Oleaceae).</title>
        <authorList>
            <person name="Jang H."/>
        </authorList>
    </citation>
    <scope>NUCLEOTIDE SEQUENCE [LARGE SCALE GENOMIC DNA]</scope>
</reference>
<keyword evidence="2" id="KW-0813">Transport</keyword>
<feature type="transmembrane region" description="Helical" evidence="11">
    <location>
        <begin position="190"/>
        <end position="215"/>
    </location>
</feature>
<feature type="transmembrane region" description="Helical" evidence="11">
    <location>
        <begin position="309"/>
        <end position="327"/>
    </location>
</feature>
<sequence>MAFNTSSIKTSSDGIWQGGNPLQYAFPLLIVQTTLVILVSRVVGFFLKPLRQPKVVAEIVGGIMLGPSALGRNKDFMRWVFPSWSTPILESVASIGLLFFLFLVGLELDLNTIRRSGKKALGIAVAGMSLPFLFGIGVTFLLRKAIKMSDRIGHAAYFVFIGVSLSITAFPVLARILAELKLLTTQVGETAMAAAALNDLAAWILLALAVAVAGGTHSPLVSIWVLLSGLAFVGFMLVIVRPVMNWVGMKYSSDHNIVNEGYICLTLAAVMVSGFMTDLIGIHAIFGAFIFGLIIPRRGELAGRLIKRIEDFVFGLLLPLYFASNGLKTDVGKIQGVAAWGLLALVISTACAGKILGTFVVALLCTFPVRESLALGLLMNTKGLVELVVLNIGREKKVLNDEMFTILVVMALFTTFMTTPTVMAIYKPEHKLSSRGGCESWKKSLNAQGPDVELRILACIRGPGDLPPLINLIESSRSTQRFIMKLYVMQLVELTDRSSSIVMVQRARKNGVPCIGRFHQGEFNEQIAAAFEAYNQLGQVTVRPTTAISTLSIMHEDICHIAEKKRAAMIILPFHKQWKSEGDQVVEINVGHGWRDVNEKVLINAPCSVGVLIDRGFGLRVQKIPGDSDLLKRVCVVFVGGPDSRMALKFGSRMSDHPAVRLTVVKFVATAESDDDNKSQSPSVEVSVELDNNSTASMSHRKEMEHDEAVLADFTRSCYGIAEYIEKEAKNIVEEVLAIAQSSEFELMVVGKGRSPPTMVAELAKHHNAYNELGPIGGLLASSSNGTKCSVLVIQNHDSTLEDKFNLKMFNNKDGSVDKCVTNL</sequence>
<dbReference type="Gene3D" id="1.20.1530.20">
    <property type="match status" value="1"/>
</dbReference>
<comment type="subcellular location">
    <subcellularLocation>
        <location evidence="1">Membrane</location>
        <topology evidence="1">Multi-pass membrane protein</topology>
    </subcellularLocation>
</comment>
<dbReference type="Pfam" id="PF23256">
    <property type="entry name" value="CHX17_2nd"/>
    <property type="match status" value="1"/>
</dbReference>
<dbReference type="GO" id="GO:0015297">
    <property type="term" value="F:antiporter activity"/>
    <property type="evidence" value="ECO:0007669"/>
    <property type="project" value="UniProtKB-KW"/>
</dbReference>
<feature type="domain" description="Cation/H(+) antiporter C-terminal" evidence="14">
    <location>
        <begin position="634"/>
        <end position="797"/>
    </location>
</feature>
<comment type="caution">
    <text evidence="15">The sequence shown here is derived from an EMBL/GenBank/DDBJ whole genome shotgun (WGS) entry which is preliminary data.</text>
</comment>
<gene>
    <name evidence="15" type="ORF">Adt_07098</name>
</gene>
<evidence type="ECO:0000256" key="6">
    <source>
        <dbReference type="ARBA" id="ARBA00022958"/>
    </source>
</evidence>
<feature type="transmembrane region" description="Helical" evidence="11">
    <location>
        <begin position="280"/>
        <end position="297"/>
    </location>
</feature>
<organism evidence="15 16">
    <name type="scientific">Abeliophyllum distichum</name>
    <dbReference type="NCBI Taxonomy" id="126358"/>
    <lineage>
        <taxon>Eukaryota</taxon>
        <taxon>Viridiplantae</taxon>
        <taxon>Streptophyta</taxon>
        <taxon>Embryophyta</taxon>
        <taxon>Tracheophyta</taxon>
        <taxon>Spermatophyta</taxon>
        <taxon>Magnoliopsida</taxon>
        <taxon>eudicotyledons</taxon>
        <taxon>Gunneridae</taxon>
        <taxon>Pentapetalae</taxon>
        <taxon>asterids</taxon>
        <taxon>lamiids</taxon>
        <taxon>Lamiales</taxon>
        <taxon>Oleaceae</taxon>
        <taxon>Forsythieae</taxon>
        <taxon>Abeliophyllum</taxon>
    </lineage>
</organism>
<evidence type="ECO:0000259" key="14">
    <source>
        <dbReference type="Pfam" id="PF23259"/>
    </source>
</evidence>
<keyword evidence="8" id="KW-0406">Ion transport</keyword>
<dbReference type="FunFam" id="1.20.1530.20:FF:000003">
    <property type="entry name" value="Cation/H(+) antiporter 15"/>
    <property type="match status" value="1"/>
</dbReference>
<comment type="similarity">
    <text evidence="10">Belongs to the monovalent cation:proton antiporter 2 (CPA2) transporter (TC 2.A.37) family. CHX (TC 2.A.37.4) subfamily.</text>
</comment>
<name>A0ABD1V8U4_9LAMI</name>
<keyword evidence="6" id="KW-0630">Potassium</keyword>
<accession>A0ABD1V8U4</accession>
<dbReference type="GO" id="GO:0016020">
    <property type="term" value="C:membrane"/>
    <property type="evidence" value="ECO:0007669"/>
    <property type="project" value="UniProtKB-SubCell"/>
</dbReference>
<evidence type="ECO:0000256" key="11">
    <source>
        <dbReference type="SAM" id="Phobius"/>
    </source>
</evidence>
<feature type="domain" description="Cation/H(+) antiporter central" evidence="13">
    <location>
        <begin position="484"/>
        <end position="621"/>
    </location>
</feature>
<dbReference type="InterPro" id="IPR057291">
    <property type="entry name" value="CHX17_2nd"/>
</dbReference>
<dbReference type="GO" id="GO:0006885">
    <property type="term" value="P:regulation of pH"/>
    <property type="evidence" value="ECO:0007669"/>
    <property type="project" value="UniProtKB-ARBA"/>
</dbReference>
<keyword evidence="7 11" id="KW-1133">Transmembrane helix</keyword>
<dbReference type="InterPro" id="IPR050794">
    <property type="entry name" value="CPA2_transporter"/>
</dbReference>
<evidence type="ECO:0000256" key="7">
    <source>
        <dbReference type="ARBA" id="ARBA00022989"/>
    </source>
</evidence>
<feature type="transmembrane region" description="Helical" evidence="11">
    <location>
        <begin position="221"/>
        <end position="244"/>
    </location>
</feature>
<dbReference type="PANTHER" id="PTHR32468:SF0">
    <property type="entry name" value="K(+)_H(+) ANTIPORTER 1"/>
    <property type="match status" value="1"/>
</dbReference>
<keyword evidence="16" id="KW-1185">Reference proteome</keyword>
<dbReference type="Pfam" id="PF23259">
    <property type="entry name" value="CHX17_C"/>
    <property type="match status" value="1"/>
</dbReference>
<evidence type="ECO:0000256" key="5">
    <source>
        <dbReference type="ARBA" id="ARBA00022692"/>
    </source>
</evidence>
<evidence type="ECO:0000256" key="3">
    <source>
        <dbReference type="ARBA" id="ARBA00022449"/>
    </source>
</evidence>
<feature type="domain" description="Cation/H+ exchanger transmembrane" evidence="12">
    <location>
        <begin position="38"/>
        <end position="422"/>
    </location>
</feature>
<dbReference type="InterPro" id="IPR057290">
    <property type="entry name" value="CHX17_C"/>
</dbReference>
<feature type="transmembrane region" description="Helical" evidence="11">
    <location>
        <begin position="154"/>
        <end position="178"/>
    </location>
</feature>
<evidence type="ECO:0000259" key="12">
    <source>
        <dbReference type="Pfam" id="PF00999"/>
    </source>
</evidence>
<keyword evidence="3" id="KW-0050">Antiport</keyword>
<dbReference type="AlphaFoldDB" id="A0ABD1V8U4"/>
<evidence type="ECO:0000256" key="2">
    <source>
        <dbReference type="ARBA" id="ARBA00022448"/>
    </source>
</evidence>
<dbReference type="Proteomes" id="UP001604336">
    <property type="component" value="Unassembled WGS sequence"/>
</dbReference>
<evidence type="ECO:0000256" key="4">
    <source>
        <dbReference type="ARBA" id="ARBA00022538"/>
    </source>
</evidence>
<dbReference type="InterPro" id="IPR006153">
    <property type="entry name" value="Cation/H_exchanger_TM"/>
</dbReference>
<proteinExistence type="inferred from homology"/>
<feature type="transmembrane region" description="Helical" evidence="11">
    <location>
        <begin position="404"/>
        <end position="426"/>
    </location>
</feature>
<evidence type="ECO:0000256" key="1">
    <source>
        <dbReference type="ARBA" id="ARBA00004141"/>
    </source>
</evidence>
<dbReference type="InterPro" id="IPR038770">
    <property type="entry name" value="Na+/solute_symporter_sf"/>
</dbReference>
<dbReference type="EMBL" id="JBFOLK010000002">
    <property type="protein sequence ID" value="KAL2533747.1"/>
    <property type="molecule type" value="Genomic_DNA"/>
</dbReference>
<evidence type="ECO:0000256" key="10">
    <source>
        <dbReference type="ARBA" id="ARBA00038341"/>
    </source>
</evidence>
<feature type="transmembrane region" description="Helical" evidence="11">
    <location>
        <begin position="339"/>
        <end position="365"/>
    </location>
</feature>
<feature type="transmembrane region" description="Helical" evidence="11">
    <location>
        <begin position="24"/>
        <end position="43"/>
    </location>
</feature>
<dbReference type="Pfam" id="PF00999">
    <property type="entry name" value="Na_H_Exchanger"/>
    <property type="match status" value="1"/>
</dbReference>
<dbReference type="GO" id="GO:0006813">
    <property type="term" value="P:potassium ion transport"/>
    <property type="evidence" value="ECO:0007669"/>
    <property type="project" value="UniProtKB-KW"/>
</dbReference>
<evidence type="ECO:0000259" key="13">
    <source>
        <dbReference type="Pfam" id="PF23256"/>
    </source>
</evidence>
<feature type="transmembrane region" description="Helical" evidence="11">
    <location>
        <begin position="120"/>
        <end position="142"/>
    </location>
</feature>
<evidence type="ECO:0000313" key="15">
    <source>
        <dbReference type="EMBL" id="KAL2533747.1"/>
    </source>
</evidence>
<feature type="transmembrane region" description="Helical" evidence="11">
    <location>
        <begin position="91"/>
        <end position="108"/>
    </location>
</feature>